<dbReference type="PANTHER" id="PTHR43406">
    <property type="entry name" value="TRYPTOPHAN SYNTHASE, ALPHA CHAIN"/>
    <property type="match status" value="1"/>
</dbReference>
<evidence type="ECO:0000256" key="9">
    <source>
        <dbReference type="HAMAP-Rule" id="MF_00131"/>
    </source>
</evidence>
<keyword evidence="5 9" id="KW-0822">Tryptophan biosynthesis</keyword>
<dbReference type="EC" id="4.2.1.20" evidence="9"/>
<name>H2C8C9_9CREN</name>
<dbReference type="GO" id="GO:0005829">
    <property type="term" value="C:cytosol"/>
    <property type="evidence" value="ECO:0007669"/>
    <property type="project" value="TreeGrafter"/>
</dbReference>
<evidence type="ECO:0000256" key="7">
    <source>
        <dbReference type="ARBA" id="ARBA00023239"/>
    </source>
</evidence>
<comment type="pathway">
    <text evidence="2 9">Amino-acid biosynthesis; L-tryptophan biosynthesis; L-tryptophan from chorismate: step 5/5.</text>
</comment>
<evidence type="ECO:0000256" key="8">
    <source>
        <dbReference type="ARBA" id="ARBA00049047"/>
    </source>
</evidence>
<keyword evidence="6 9" id="KW-0057">Aromatic amino acid biosynthesis</keyword>
<dbReference type="GO" id="GO:0004834">
    <property type="term" value="F:tryptophan synthase activity"/>
    <property type="evidence" value="ECO:0007669"/>
    <property type="project" value="UniProtKB-UniRule"/>
</dbReference>
<evidence type="ECO:0000256" key="3">
    <source>
        <dbReference type="ARBA" id="ARBA00011270"/>
    </source>
</evidence>
<comment type="catalytic activity">
    <reaction evidence="8 9">
        <text>(1S,2R)-1-C-(indol-3-yl)glycerol 3-phosphate + L-serine = D-glyceraldehyde 3-phosphate + L-tryptophan + H2O</text>
        <dbReference type="Rhea" id="RHEA:10532"/>
        <dbReference type="ChEBI" id="CHEBI:15377"/>
        <dbReference type="ChEBI" id="CHEBI:33384"/>
        <dbReference type="ChEBI" id="CHEBI:57912"/>
        <dbReference type="ChEBI" id="CHEBI:58866"/>
        <dbReference type="ChEBI" id="CHEBI:59776"/>
        <dbReference type="EC" id="4.2.1.20"/>
    </reaction>
</comment>
<dbReference type="Gene3D" id="3.20.20.70">
    <property type="entry name" value="Aldolase class I"/>
    <property type="match status" value="1"/>
</dbReference>
<dbReference type="HOGENOM" id="CLU_016734_0_2_2"/>
<evidence type="ECO:0000256" key="6">
    <source>
        <dbReference type="ARBA" id="ARBA00023141"/>
    </source>
</evidence>
<dbReference type="SUPFAM" id="SSF51366">
    <property type="entry name" value="Ribulose-phoshate binding barrel"/>
    <property type="match status" value="1"/>
</dbReference>
<dbReference type="PROSITE" id="PS00167">
    <property type="entry name" value="TRP_SYNTHASE_ALPHA"/>
    <property type="match status" value="1"/>
</dbReference>
<dbReference type="OrthoDB" id="25658at2157"/>
<proteinExistence type="inferred from homology"/>
<dbReference type="RefSeq" id="WP_009074774.1">
    <property type="nucleotide sequence ID" value="NZ_JH597770.1"/>
</dbReference>
<evidence type="ECO:0000256" key="5">
    <source>
        <dbReference type="ARBA" id="ARBA00022822"/>
    </source>
</evidence>
<dbReference type="InterPro" id="IPR002028">
    <property type="entry name" value="Trp_synthase_suA"/>
</dbReference>
<dbReference type="EMBL" id="JH597770">
    <property type="protein sequence ID" value="EHP68405.1"/>
    <property type="molecule type" value="Genomic_DNA"/>
</dbReference>
<dbReference type="NCBIfam" id="TIGR00262">
    <property type="entry name" value="trpA"/>
    <property type="match status" value="1"/>
</dbReference>
<evidence type="ECO:0000313" key="11">
    <source>
        <dbReference type="EMBL" id="EHP68405.1"/>
    </source>
</evidence>
<feature type="active site" description="Proton acceptor" evidence="9">
    <location>
        <position position="32"/>
    </location>
</feature>
<comment type="function">
    <text evidence="1 9">The alpha subunit is responsible for the aldol cleavage of indoleglycerol phosphate to indole and glyceraldehyde 3-phosphate.</text>
</comment>
<dbReference type="HAMAP" id="MF_00131">
    <property type="entry name" value="Trp_synth_alpha"/>
    <property type="match status" value="1"/>
</dbReference>
<dbReference type="InterPro" id="IPR013785">
    <property type="entry name" value="Aldolase_TIM"/>
</dbReference>
<keyword evidence="12" id="KW-1185">Reference proteome</keyword>
<dbReference type="STRING" id="671065.MetMK1DRAFT_00028370"/>
<sequence>MLVSYLTLGYPNREQFLTLLKGLVDAGSDVLEIGPPPKYAKYDGPVIRRSFKQVSSQGYDMWALLREARDAVSVPIVILTYLEEWIPTLEDFLIKLKDIGINGVLFPDLLIDFIDEYEEYVEAVRTHGLKSVIFTSPSVPDPLIQRASKLSDMFLYYGVRPTTGIAIPITVESLITRVRTLVENKLVVGFGLSDVEDMRRALKAGADGVAIGTAYIEEIERGGVKSAIALARKFRGVLDGS</sequence>
<protein>
    <recommendedName>
        <fullName evidence="9">Tryptophan synthase alpha chain</fullName>
        <ecNumber evidence="9">4.2.1.20</ecNumber>
    </recommendedName>
</protein>
<feature type="active site" description="Proton acceptor" evidence="9">
    <location>
        <position position="43"/>
    </location>
</feature>
<dbReference type="NCBIfam" id="NF009621">
    <property type="entry name" value="PRK13125.1"/>
    <property type="match status" value="1"/>
</dbReference>
<dbReference type="PANTHER" id="PTHR43406:SF1">
    <property type="entry name" value="TRYPTOPHAN SYNTHASE ALPHA CHAIN, CHLOROPLASTIC"/>
    <property type="match status" value="1"/>
</dbReference>
<dbReference type="Proteomes" id="UP000003980">
    <property type="component" value="Unassembled WGS sequence"/>
</dbReference>
<dbReference type="InterPro" id="IPR011060">
    <property type="entry name" value="RibuloseP-bd_barrel"/>
</dbReference>
<evidence type="ECO:0000256" key="2">
    <source>
        <dbReference type="ARBA" id="ARBA00004733"/>
    </source>
</evidence>
<keyword evidence="4 9" id="KW-0028">Amino-acid biosynthesis</keyword>
<dbReference type="Pfam" id="PF00290">
    <property type="entry name" value="Trp_syntA"/>
    <property type="match status" value="1"/>
</dbReference>
<evidence type="ECO:0000256" key="4">
    <source>
        <dbReference type="ARBA" id="ARBA00022605"/>
    </source>
</evidence>
<evidence type="ECO:0000256" key="1">
    <source>
        <dbReference type="ARBA" id="ARBA00003365"/>
    </source>
</evidence>
<reference evidence="11 12" key="1">
    <citation type="submission" date="2012-01" db="EMBL/GenBank/DDBJ databases">
        <title>Improved High-Quality Draft sequence of Metallosphaera yellowstonensis MK1.</title>
        <authorList>
            <consortium name="US DOE Joint Genome Institute"/>
            <person name="Lucas S."/>
            <person name="Han J."/>
            <person name="Cheng J.-F."/>
            <person name="Goodwin L."/>
            <person name="Pitluck S."/>
            <person name="Peters L."/>
            <person name="Teshima H."/>
            <person name="Detter J.C."/>
            <person name="Han C."/>
            <person name="Tapia R."/>
            <person name="Land M."/>
            <person name="Hauser L."/>
            <person name="Kyrpides N."/>
            <person name="Kozubal M."/>
            <person name="Macur R.E."/>
            <person name="Jay Z."/>
            <person name="Inskeep W."/>
            <person name="Woyke T."/>
        </authorList>
    </citation>
    <scope>NUCLEOTIDE SEQUENCE [LARGE SCALE GENOMIC DNA]</scope>
    <source>
        <strain evidence="11 12">MK1</strain>
    </source>
</reference>
<keyword evidence="7 9" id="KW-0456">Lyase</keyword>
<organism evidence="11 12">
    <name type="scientific">Metallosphaera yellowstonensis MK1</name>
    <dbReference type="NCBI Taxonomy" id="671065"/>
    <lineage>
        <taxon>Archaea</taxon>
        <taxon>Thermoproteota</taxon>
        <taxon>Thermoprotei</taxon>
        <taxon>Sulfolobales</taxon>
        <taxon>Sulfolobaceae</taxon>
        <taxon>Metallosphaera</taxon>
    </lineage>
</organism>
<dbReference type="AlphaFoldDB" id="H2C8C9"/>
<dbReference type="eggNOG" id="arCOG01086">
    <property type="taxonomic scope" value="Archaea"/>
</dbReference>
<accession>H2C8C9</accession>
<gene>
    <name evidence="9" type="primary">trpA</name>
    <name evidence="11" type="ORF">MetMK1DRAFT_00028370</name>
</gene>
<dbReference type="CDD" id="cd04724">
    <property type="entry name" value="Tryptophan_synthase_alpha"/>
    <property type="match status" value="1"/>
</dbReference>
<comment type="subunit">
    <text evidence="3 9">Tetramer of two alpha and two beta chains.</text>
</comment>
<comment type="similarity">
    <text evidence="9 10">Belongs to the TrpA family.</text>
</comment>
<evidence type="ECO:0000313" key="12">
    <source>
        <dbReference type="Proteomes" id="UP000003980"/>
    </source>
</evidence>
<dbReference type="InterPro" id="IPR018204">
    <property type="entry name" value="Trp_synthase_alpha_AS"/>
</dbReference>
<dbReference type="UniPathway" id="UPA00035">
    <property type="reaction ID" value="UER00044"/>
</dbReference>
<evidence type="ECO:0000256" key="10">
    <source>
        <dbReference type="RuleBase" id="RU003662"/>
    </source>
</evidence>